<gene>
    <name evidence="3" type="ORF">DFQ01_103493</name>
</gene>
<dbReference type="PANTHER" id="PTHR11487">
    <property type="entry name" value="THIOESTERASE"/>
    <property type="match status" value="1"/>
</dbReference>
<keyword evidence="4" id="KW-1185">Reference proteome</keyword>
<proteinExistence type="inferred from homology"/>
<evidence type="ECO:0000259" key="2">
    <source>
        <dbReference type="Pfam" id="PF00975"/>
    </source>
</evidence>
<dbReference type="InterPro" id="IPR012223">
    <property type="entry name" value="TEII"/>
</dbReference>
<dbReference type="Proteomes" id="UP000246635">
    <property type="component" value="Unassembled WGS sequence"/>
</dbReference>
<evidence type="ECO:0000313" key="4">
    <source>
        <dbReference type="Proteomes" id="UP000246635"/>
    </source>
</evidence>
<reference evidence="3 4" key="1">
    <citation type="submission" date="2018-05" db="EMBL/GenBank/DDBJ databases">
        <title>Genomic Encyclopedia of Type Strains, Phase III (KMG-III): the genomes of soil and plant-associated and newly described type strains.</title>
        <authorList>
            <person name="Whitman W."/>
        </authorList>
    </citation>
    <scope>NUCLEOTIDE SEQUENCE [LARGE SCALE GENOMIC DNA]</scope>
    <source>
        <strain evidence="3 4">CECT 5696</strain>
    </source>
</reference>
<dbReference type="InterPro" id="IPR029058">
    <property type="entry name" value="AB_hydrolase_fold"/>
</dbReference>
<dbReference type="Gene3D" id="3.40.50.1820">
    <property type="entry name" value="alpha/beta hydrolase"/>
    <property type="match status" value="1"/>
</dbReference>
<name>A0A2V2Z1U4_9BACL</name>
<protein>
    <submittedName>
        <fullName evidence="3">Surfactin synthase thioesterase subunit</fullName>
    </submittedName>
</protein>
<dbReference type="PANTHER" id="PTHR11487:SF0">
    <property type="entry name" value="S-ACYL FATTY ACID SYNTHASE THIOESTERASE, MEDIUM CHAIN"/>
    <property type="match status" value="1"/>
</dbReference>
<organism evidence="3 4">
    <name type="scientific">Paenibacillus cellulosilyticus</name>
    <dbReference type="NCBI Taxonomy" id="375489"/>
    <lineage>
        <taxon>Bacteria</taxon>
        <taxon>Bacillati</taxon>
        <taxon>Bacillota</taxon>
        <taxon>Bacilli</taxon>
        <taxon>Bacillales</taxon>
        <taxon>Paenibacillaceae</taxon>
        <taxon>Paenibacillus</taxon>
    </lineage>
</organism>
<accession>A0A2V2Z1U4</accession>
<evidence type="ECO:0000313" key="3">
    <source>
        <dbReference type="EMBL" id="PWW06589.1"/>
    </source>
</evidence>
<dbReference type="RefSeq" id="WP_110043249.1">
    <property type="nucleotide sequence ID" value="NZ_CP054612.1"/>
</dbReference>
<comment type="similarity">
    <text evidence="1">Belongs to the thioesterase family.</text>
</comment>
<dbReference type="Pfam" id="PF00975">
    <property type="entry name" value="Thioesterase"/>
    <property type="match status" value="1"/>
</dbReference>
<sequence length="233" mass="27077">MRLYAIPYAGGFSFTYLRWKRLLDRRIELFPVEFPGRGSRSEESLCYSIEDMAASVIDQLDTKDDEYTLFGHSMGAYVLLELYRQIRVAKQPPPKHIVISAMRPPHLYQCRGYHYLDDTSFHSKTIEMGGIPPGIMEDPSFSAYVFDLLRNDFRAVEQYVSAAKPPFITSKVSLFNSEFDIPRDQMMEWNHYILGEGRYHSFEGTHFFINEQIDEIVSTLNRILVGSQHLIKL</sequence>
<dbReference type="OrthoDB" id="2213423at2"/>
<feature type="domain" description="Thioesterase" evidence="2">
    <location>
        <begin position="2"/>
        <end position="223"/>
    </location>
</feature>
<dbReference type="InterPro" id="IPR001031">
    <property type="entry name" value="Thioesterase"/>
</dbReference>
<evidence type="ECO:0000256" key="1">
    <source>
        <dbReference type="ARBA" id="ARBA00007169"/>
    </source>
</evidence>
<dbReference type="GO" id="GO:0008610">
    <property type="term" value="P:lipid biosynthetic process"/>
    <property type="evidence" value="ECO:0007669"/>
    <property type="project" value="TreeGrafter"/>
</dbReference>
<comment type="caution">
    <text evidence="3">The sequence shown here is derived from an EMBL/GenBank/DDBJ whole genome shotgun (WGS) entry which is preliminary data.</text>
</comment>
<dbReference type="AlphaFoldDB" id="A0A2V2Z1U4"/>
<dbReference type="SUPFAM" id="SSF53474">
    <property type="entry name" value="alpha/beta-Hydrolases"/>
    <property type="match status" value="1"/>
</dbReference>
<dbReference type="EMBL" id="QGTQ01000003">
    <property type="protein sequence ID" value="PWW06589.1"/>
    <property type="molecule type" value="Genomic_DNA"/>
</dbReference>